<dbReference type="GO" id="GO:0004672">
    <property type="term" value="F:protein kinase activity"/>
    <property type="evidence" value="ECO:0007669"/>
    <property type="project" value="InterPro"/>
</dbReference>
<feature type="region of interest" description="Disordered" evidence="2">
    <location>
        <begin position="172"/>
        <end position="198"/>
    </location>
</feature>
<feature type="binding site" evidence="1">
    <location>
        <position position="92"/>
    </location>
    <ligand>
        <name>ATP</name>
        <dbReference type="ChEBI" id="CHEBI:30616"/>
    </ligand>
</feature>
<dbReference type="InterPro" id="IPR011009">
    <property type="entry name" value="Kinase-like_dom_sf"/>
</dbReference>
<comment type="caution">
    <text evidence="4">The sequence shown here is derived from an EMBL/GenBank/DDBJ whole genome shotgun (WGS) entry which is preliminary data.</text>
</comment>
<reference evidence="4 5" key="1">
    <citation type="journal article" date="2017" name="Mol. Biol. Evol.">
        <title>The 4-celled Tetrabaena socialis nuclear genome reveals the essential components for genetic control of cell number at the origin of multicellularity in the volvocine lineage.</title>
        <authorList>
            <person name="Featherston J."/>
            <person name="Arakaki Y."/>
            <person name="Hanschen E.R."/>
            <person name="Ferris P.J."/>
            <person name="Michod R.E."/>
            <person name="Olson B.J.S.C."/>
            <person name="Nozaki H."/>
            <person name="Durand P.M."/>
        </authorList>
    </citation>
    <scope>NUCLEOTIDE SEQUENCE [LARGE SCALE GENOMIC DNA]</scope>
    <source>
        <strain evidence="4 5">NIES-571</strain>
    </source>
</reference>
<dbReference type="Proteomes" id="UP000236333">
    <property type="component" value="Unassembled WGS sequence"/>
</dbReference>
<dbReference type="SUPFAM" id="SSF56112">
    <property type="entry name" value="Protein kinase-like (PK-like)"/>
    <property type="match status" value="1"/>
</dbReference>
<dbReference type="AlphaFoldDB" id="A0A2J8A5V8"/>
<organism evidence="4 5">
    <name type="scientific">Tetrabaena socialis</name>
    <dbReference type="NCBI Taxonomy" id="47790"/>
    <lineage>
        <taxon>Eukaryota</taxon>
        <taxon>Viridiplantae</taxon>
        <taxon>Chlorophyta</taxon>
        <taxon>core chlorophytes</taxon>
        <taxon>Chlorophyceae</taxon>
        <taxon>CS clade</taxon>
        <taxon>Chlamydomonadales</taxon>
        <taxon>Tetrabaenaceae</taxon>
        <taxon>Tetrabaena</taxon>
    </lineage>
</organism>
<keyword evidence="5" id="KW-1185">Reference proteome</keyword>
<dbReference type="EMBL" id="PGGS01000155">
    <property type="protein sequence ID" value="PNH07909.1"/>
    <property type="molecule type" value="Genomic_DNA"/>
</dbReference>
<name>A0A2J8A5V8_9CHLO</name>
<protein>
    <recommendedName>
        <fullName evidence="3">Protein kinase domain-containing protein</fullName>
    </recommendedName>
</protein>
<dbReference type="InterPro" id="IPR000719">
    <property type="entry name" value="Prot_kinase_dom"/>
</dbReference>
<dbReference type="PROSITE" id="PS50011">
    <property type="entry name" value="PROTEIN_KINASE_DOM"/>
    <property type="match status" value="1"/>
</dbReference>
<evidence type="ECO:0000313" key="5">
    <source>
        <dbReference type="Proteomes" id="UP000236333"/>
    </source>
</evidence>
<evidence type="ECO:0000256" key="1">
    <source>
        <dbReference type="PROSITE-ProRule" id="PRU10141"/>
    </source>
</evidence>
<proteinExistence type="predicted"/>
<feature type="domain" description="Protein kinase" evidence="3">
    <location>
        <begin position="65"/>
        <end position="215"/>
    </location>
</feature>
<accession>A0A2J8A5V8</accession>
<sequence length="215" mass="22566">MERDPSMPTKASAVPVDARAGLARGLSQLFGESTYVPPPSSIVTTLLGDGGTVTWQSPEQMVEGIQVLESIGSGASGVVYKGLFEKADVAIKIVPGLRPQMPRQIVSSRGGLRMRISLLARASIGLDKSMLREVMLSSQLRHPNVVHTRLVRGAILTADFIAEVFSGTLGSKQAPAPARSSEDMGKQAPPSAHSGEDTGKLMLSSASALACAYPI</sequence>
<evidence type="ECO:0000256" key="2">
    <source>
        <dbReference type="SAM" id="MobiDB-lite"/>
    </source>
</evidence>
<dbReference type="Gene3D" id="3.30.200.20">
    <property type="entry name" value="Phosphorylase Kinase, domain 1"/>
    <property type="match status" value="1"/>
</dbReference>
<dbReference type="InterPro" id="IPR017441">
    <property type="entry name" value="Protein_kinase_ATP_BS"/>
</dbReference>
<keyword evidence="1" id="KW-0067">ATP-binding</keyword>
<evidence type="ECO:0000313" key="4">
    <source>
        <dbReference type="EMBL" id="PNH07909.1"/>
    </source>
</evidence>
<dbReference type="PROSITE" id="PS00107">
    <property type="entry name" value="PROTEIN_KINASE_ATP"/>
    <property type="match status" value="1"/>
</dbReference>
<dbReference type="OrthoDB" id="1711006at2759"/>
<keyword evidence="1" id="KW-0547">Nucleotide-binding</keyword>
<evidence type="ECO:0000259" key="3">
    <source>
        <dbReference type="PROSITE" id="PS50011"/>
    </source>
</evidence>
<gene>
    <name evidence="4" type="ORF">TSOC_005605</name>
</gene>
<dbReference type="GO" id="GO:0005524">
    <property type="term" value="F:ATP binding"/>
    <property type="evidence" value="ECO:0007669"/>
    <property type="project" value="UniProtKB-UniRule"/>
</dbReference>